<evidence type="ECO:0000313" key="2">
    <source>
        <dbReference type="Proteomes" id="UP000289856"/>
    </source>
</evidence>
<reference evidence="1 2" key="1">
    <citation type="submission" date="2019-01" db="EMBL/GenBank/DDBJ databases">
        <title>Complete genome sequence of Cohnella hallensis HS21 isolated from Korean fir (Abies koreana) rhizospheric soil.</title>
        <authorList>
            <person name="Jiang L."/>
            <person name="Kang S.W."/>
            <person name="Kim S."/>
            <person name="Jung J."/>
            <person name="Kim C.Y."/>
            <person name="Kim D.H."/>
            <person name="Kim S.W."/>
            <person name="Lee J."/>
        </authorList>
    </citation>
    <scope>NUCLEOTIDE SEQUENCE [LARGE SCALE GENOMIC DNA]</scope>
    <source>
        <strain evidence="1 2">HS21</strain>
    </source>
</reference>
<evidence type="ECO:0000313" key="1">
    <source>
        <dbReference type="EMBL" id="BBI35081.1"/>
    </source>
</evidence>
<keyword evidence="2" id="KW-1185">Reference proteome</keyword>
<sequence>MSSSLSLDGTLISEKVSEILHHITQKNSPNSESFSIFMNLYDSYLAHEQYQQRDEHDPLAVAPYVALRLPCE</sequence>
<dbReference type="AlphaFoldDB" id="A0A3T1DAF3"/>
<proteinExistence type="predicted"/>
<gene>
    <name evidence="1" type="ORF">KCTCHS21_44800</name>
</gene>
<organism evidence="1 2">
    <name type="scientific">Cohnella abietis</name>
    <dbReference type="NCBI Taxonomy" id="2507935"/>
    <lineage>
        <taxon>Bacteria</taxon>
        <taxon>Bacillati</taxon>
        <taxon>Bacillota</taxon>
        <taxon>Bacilli</taxon>
        <taxon>Bacillales</taxon>
        <taxon>Paenibacillaceae</taxon>
        <taxon>Cohnella</taxon>
    </lineage>
</organism>
<accession>A0A3T1DAF3</accession>
<dbReference type="EMBL" id="AP019400">
    <property type="protein sequence ID" value="BBI35081.1"/>
    <property type="molecule type" value="Genomic_DNA"/>
</dbReference>
<name>A0A3T1DAF3_9BACL</name>
<protein>
    <submittedName>
        <fullName evidence="1">Uncharacterized protein</fullName>
    </submittedName>
</protein>
<dbReference type="Proteomes" id="UP000289856">
    <property type="component" value="Chromosome"/>
</dbReference>
<dbReference type="KEGG" id="cohn:KCTCHS21_44800"/>